<evidence type="ECO:0000313" key="1">
    <source>
        <dbReference type="EMBL" id="KAF7841596.1"/>
    </source>
</evidence>
<organism evidence="1 2">
    <name type="scientific">Senna tora</name>
    <dbReference type="NCBI Taxonomy" id="362788"/>
    <lineage>
        <taxon>Eukaryota</taxon>
        <taxon>Viridiplantae</taxon>
        <taxon>Streptophyta</taxon>
        <taxon>Embryophyta</taxon>
        <taxon>Tracheophyta</taxon>
        <taxon>Spermatophyta</taxon>
        <taxon>Magnoliopsida</taxon>
        <taxon>eudicotyledons</taxon>
        <taxon>Gunneridae</taxon>
        <taxon>Pentapetalae</taxon>
        <taxon>rosids</taxon>
        <taxon>fabids</taxon>
        <taxon>Fabales</taxon>
        <taxon>Fabaceae</taxon>
        <taxon>Caesalpinioideae</taxon>
        <taxon>Cassia clade</taxon>
        <taxon>Senna</taxon>
    </lineage>
</organism>
<reference evidence="1" key="1">
    <citation type="submission" date="2020-09" db="EMBL/GenBank/DDBJ databases">
        <title>Genome-Enabled Discovery of Anthraquinone Biosynthesis in Senna tora.</title>
        <authorList>
            <person name="Kang S.-H."/>
            <person name="Pandey R.P."/>
            <person name="Lee C.-M."/>
            <person name="Sim J.-S."/>
            <person name="Jeong J.-T."/>
            <person name="Choi B.-S."/>
            <person name="Jung M."/>
            <person name="Ginzburg D."/>
            <person name="Zhao K."/>
            <person name="Won S.Y."/>
            <person name="Oh T.-J."/>
            <person name="Yu Y."/>
            <person name="Kim N.-H."/>
            <person name="Lee O.R."/>
            <person name="Lee T.-H."/>
            <person name="Bashyal P."/>
            <person name="Kim T.-S."/>
            <person name="Lee W.-H."/>
            <person name="Kawkins C."/>
            <person name="Kim C.-K."/>
            <person name="Kim J.S."/>
            <person name="Ahn B.O."/>
            <person name="Rhee S.Y."/>
            <person name="Sohng J.K."/>
        </authorList>
    </citation>
    <scope>NUCLEOTIDE SEQUENCE</scope>
    <source>
        <tissue evidence="1">Leaf</tissue>
    </source>
</reference>
<protein>
    <submittedName>
        <fullName evidence="1">Uncharacterized protein</fullName>
    </submittedName>
</protein>
<sequence length="101" mass="11515">MNMRNHPSSVVIIHLEIWANEVEPDPCVVVEARFVYVNLADLTGTLRVVEQFIEFPDVFGIYFQDLCLPEREPVYLAIQLLRLGICCLVEMGIPARVAELL</sequence>
<name>A0A834XB85_9FABA</name>
<gene>
    <name evidence="1" type="ORF">G2W53_003894</name>
</gene>
<keyword evidence="2" id="KW-1185">Reference proteome</keyword>
<proteinExistence type="predicted"/>
<dbReference type="EMBL" id="JAAIUW010000002">
    <property type="protein sequence ID" value="KAF7841596.1"/>
    <property type="molecule type" value="Genomic_DNA"/>
</dbReference>
<dbReference type="AlphaFoldDB" id="A0A834XB85"/>
<dbReference type="Proteomes" id="UP000634136">
    <property type="component" value="Unassembled WGS sequence"/>
</dbReference>
<evidence type="ECO:0000313" key="2">
    <source>
        <dbReference type="Proteomes" id="UP000634136"/>
    </source>
</evidence>
<accession>A0A834XB85</accession>
<comment type="caution">
    <text evidence="1">The sequence shown here is derived from an EMBL/GenBank/DDBJ whole genome shotgun (WGS) entry which is preliminary data.</text>
</comment>